<feature type="transmembrane region" description="Helical" evidence="5">
    <location>
        <begin position="47"/>
        <end position="66"/>
    </location>
</feature>
<evidence type="ECO:0000256" key="2">
    <source>
        <dbReference type="ARBA" id="ARBA00012528"/>
    </source>
</evidence>
<keyword evidence="5" id="KW-0812">Transmembrane</keyword>
<gene>
    <name evidence="7" type="ORF">FJM67_07155</name>
</gene>
<dbReference type="Pfam" id="PF00990">
    <property type="entry name" value="GGDEF"/>
    <property type="match status" value="1"/>
</dbReference>
<protein>
    <recommendedName>
        <fullName evidence="2">diguanylate cyclase</fullName>
        <ecNumber evidence="2">2.7.7.65</ecNumber>
    </recommendedName>
</protein>
<sequence>MKKRVSIVYLLLLKVLACYAAAAAVGVLVYWLCAHFFHTDAKSTMEHLSLIGVAVASQFIVFALLLKRLLHQELSRVLRGVHRELRFLDLKRPEPIYPNKKWLHFLEYESLLAAINRIIASLAESRRELQINNEALEQRVADKTAELREQNLELIKLNQKLSRLANTDALTQVYNRTRFDQLFQEHVEVSRRRGTALGFLLIDLDDFKKVNDRYGHQTGDKVLKHAAACITKVIGENGMVARWGGEEFAVLLPYFELDKAMEIAEHLRQTLANTPFDIQHIHITTSIGVAQLRDDETGDELLSRADEALYSAKGKGRNQVIMAATD</sequence>
<evidence type="ECO:0000256" key="1">
    <source>
        <dbReference type="ARBA" id="ARBA00001946"/>
    </source>
</evidence>
<proteinExistence type="predicted"/>
<dbReference type="PROSITE" id="PS50887">
    <property type="entry name" value="GGDEF"/>
    <property type="match status" value="1"/>
</dbReference>
<comment type="catalytic activity">
    <reaction evidence="3">
        <text>2 GTP = 3',3'-c-di-GMP + 2 diphosphate</text>
        <dbReference type="Rhea" id="RHEA:24898"/>
        <dbReference type="ChEBI" id="CHEBI:33019"/>
        <dbReference type="ChEBI" id="CHEBI:37565"/>
        <dbReference type="ChEBI" id="CHEBI:58805"/>
        <dbReference type="EC" id="2.7.7.65"/>
    </reaction>
</comment>
<comment type="caution">
    <text evidence="7">The sequence shown here is derived from an EMBL/GenBank/DDBJ whole genome shotgun (WGS) entry which is preliminary data.</text>
</comment>
<reference evidence="7 8" key="1">
    <citation type="submission" date="2019-06" db="EMBL/GenBank/DDBJ databases">
        <title>A novel bacterium of genus Marinomonas, isolated from coastal sand.</title>
        <authorList>
            <person name="Huang H."/>
            <person name="Mo K."/>
            <person name="Hu Y."/>
        </authorList>
    </citation>
    <scope>NUCLEOTIDE SEQUENCE [LARGE SCALE GENOMIC DNA]</scope>
    <source>
        <strain evidence="7 8">HB171799</strain>
    </source>
</reference>
<dbReference type="OrthoDB" id="9812260at2"/>
<feature type="domain" description="GGDEF" evidence="6">
    <location>
        <begin position="195"/>
        <end position="325"/>
    </location>
</feature>
<dbReference type="InterPro" id="IPR043128">
    <property type="entry name" value="Rev_trsase/Diguanyl_cyclase"/>
</dbReference>
<dbReference type="PANTHER" id="PTHR45138">
    <property type="entry name" value="REGULATORY COMPONENTS OF SENSORY TRANSDUCTION SYSTEM"/>
    <property type="match status" value="1"/>
</dbReference>
<keyword evidence="5" id="KW-0472">Membrane</keyword>
<dbReference type="AlphaFoldDB" id="A0A501X0X3"/>
<dbReference type="PANTHER" id="PTHR45138:SF9">
    <property type="entry name" value="DIGUANYLATE CYCLASE DGCM-RELATED"/>
    <property type="match status" value="1"/>
</dbReference>
<keyword evidence="5" id="KW-1133">Transmembrane helix</keyword>
<dbReference type="InterPro" id="IPR029787">
    <property type="entry name" value="Nucleotide_cyclase"/>
</dbReference>
<evidence type="ECO:0000256" key="4">
    <source>
        <dbReference type="SAM" id="Coils"/>
    </source>
</evidence>
<keyword evidence="4" id="KW-0175">Coiled coil</keyword>
<dbReference type="Proteomes" id="UP000315901">
    <property type="component" value="Unassembled WGS sequence"/>
</dbReference>
<comment type="cofactor">
    <cofactor evidence="1">
        <name>Mg(2+)</name>
        <dbReference type="ChEBI" id="CHEBI:18420"/>
    </cofactor>
</comment>
<dbReference type="EC" id="2.7.7.65" evidence="2"/>
<evidence type="ECO:0000313" key="8">
    <source>
        <dbReference type="Proteomes" id="UP000315901"/>
    </source>
</evidence>
<dbReference type="SMART" id="SM00267">
    <property type="entry name" value="GGDEF"/>
    <property type="match status" value="1"/>
</dbReference>
<dbReference type="RefSeq" id="WP_140588106.1">
    <property type="nucleotide sequence ID" value="NZ_VFRR01000011.1"/>
</dbReference>
<dbReference type="NCBIfam" id="TIGR00254">
    <property type="entry name" value="GGDEF"/>
    <property type="match status" value="1"/>
</dbReference>
<evidence type="ECO:0000256" key="5">
    <source>
        <dbReference type="SAM" id="Phobius"/>
    </source>
</evidence>
<evidence type="ECO:0000256" key="3">
    <source>
        <dbReference type="ARBA" id="ARBA00034247"/>
    </source>
</evidence>
<dbReference type="InterPro" id="IPR050469">
    <property type="entry name" value="Diguanylate_Cyclase"/>
</dbReference>
<evidence type="ECO:0000259" key="6">
    <source>
        <dbReference type="PROSITE" id="PS50887"/>
    </source>
</evidence>
<name>A0A501X0X3_9GAMM</name>
<dbReference type="EMBL" id="VFRR01000011">
    <property type="protein sequence ID" value="TPE52786.1"/>
    <property type="molecule type" value="Genomic_DNA"/>
</dbReference>
<organism evidence="7 8">
    <name type="scientific">Maribrevibacterium harenarium</name>
    <dbReference type="NCBI Taxonomy" id="2589817"/>
    <lineage>
        <taxon>Bacteria</taxon>
        <taxon>Pseudomonadati</taxon>
        <taxon>Pseudomonadota</taxon>
        <taxon>Gammaproteobacteria</taxon>
        <taxon>Oceanospirillales</taxon>
        <taxon>Oceanospirillaceae</taxon>
        <taxon>Maribrevibacterium</taxon>
    </lineage>
</organism>
<dbReference type="Gene3D" id="3.30.70.270">
    <property type="match status" value="1"/>
</dbReference>
<dbReference type="GO" id="GO:0052621">
    <property type="term" value="F:diguanylate cyclase activity"/>
    <property type="evidence" value="ECO:0007669"/>
    <property type="project" value="UniProtKB-EC"/>
</dbReference>
<dbReference type="CDD" id="cd01949">
    <property type="entry name" value="GGDEF"/>
    <property type="match status" value="1"/>
</dbReference>
<keyword evidence="8" id="KW-1185">Reference proteome</keyword>
<feature type="coiled-coil region" evidence="4">
    <location>
        <begin position="119"/>
        <end position="167"/>
    </location>
</feature>
<dbReference type="InterPro" id="IPR000160">
    <property type="entry name" value="GGDEF_dom"/>
</dbReference>
<dbReference type="SUPFAM" id="SSF55073">
    <property type="entry name" value="Nucleotide cyclase"/>
    <property type="match status" value="1"/>
</dbReference>
<accession>A0A501X0X3</accession>
<feature type="transmembrane region" description="Helical" evidence="5">
    <location>
        <begin position="7"/>
        <end position="32"/>
    </location>
</feature>
<evidence type="ECO:0000313" key="7">
    <source>
        <dbReference type="EMBL" id="TPE52786.1"/>
    </source>
</evidence>
<dbReference type="FunFam" id="3.30.70.270:FF:000001">
    <property type="entry name" value="Diguanylate cyclase domain protein"/>
    <property type="match status" value="1"/>
</dbReference>